<dbReference type="Pfam" id="PF05180">
    <property type="entry name" value="zf-DNL"/>
    <property type="match status" value="1"/>
</dbReference>
<dbReference type="PROSITE" id="PS51501">
    <property type="entry name" value="ZF_DNL"/>
    <property type="match status" value="1"/>
</dbReference>
<dbReference type="PANTHER" id="PTHR20922">
    <property type="entry name" value="DNL-TYPE ZINC FINGER PROTEIN"/>
    <property type="match status" value="1"/>
</dbReference>
<evidence type="ECO:0000313" key="4">
    <source>
        <dbReference type="Proteomes" id="UP000825729"/>
    </source>
</evidence>
<keyword evidence="4" id="KW-1185">Reference proteome</keyword>
<dbReference type="EMBL" id="JAINDJ010000004">
    <property type="protein sequence ID" value="KAG9450033.1"/>
    <property type="molecule type" value="Genomic_DNA"/>
</dbReference>
<sequence length="170" mass="18976">MMAAGAVCCAVTSPSWILARTTSFSTACFPSPCAYLRPRKFSGLKIARRVGWSTKRDYHFFANLGCEDNNSELPLESEPSSCLEESRISSSSNLEATVDLKFPRRSLLVQFTCNACGERSQRLINRLAYERGTVFVQCAGCLQHHKLVDNLSLVVEYDLMEDEGSDENMD</sequence>
<dbReference type="InterPro" id="IPR007853">
    <property type="entry name" value="Znf_DNL-typ"/>
</dbReference>
<gene>
    <name evidence="3" type="ORF">H6P81_009998</name>
</gene>
<evidence type="ECO:0000313" key="3">
    <source>
        <dbReference type="EMBL" id="KAG9450033.1"/>
    </source>
</evidence>
<organism evidence="3 4">
    <name type="scientific">Aristolochia fimbriata</name>
    <name type="common">White veined hardy Dutchman's pipe vine</name>
    <dbReference type="NCBI Taxonomy" id="158543"/>
    <lineage>
        <taxon>Eukaryota</taxon>
        <taxon>Viridiplantae</taxon>
        <taxon>Streptophyta</taxon>
        <taxon>Embryophyta</taxon>
        <taxon>Tracheophyta</taxon>
        <taxon>Spermatophyta</taxon>
        <taxon>Magnoliopsida</taxon>
        <taxon>Magnoliidae</taxon>
        <taxon>Piperales</taxon>
        <taxon>Aristolochiaceae</taxon>
        <taxon>Aristolochia</taxon>
    </lineage>
</organism>
<dbReference type="Proteomes" id="UP000825729">
    <property type="component" value="Unassembled WGS sequence"/>
</dbReference>
<evidence type="ECO:0000256" key="1">
    <source>
        <dbReference type="PROSITE-ProRule" id="PRU00834"/>
    </source>
</evidence>
<feature type="domain" description="DNL-type" evidence="2">
    <location>
        <begin position="102"/>
        <end position="170"/>
    </location>
</feature>
<accession>A0AAV7ERZ1</accession>
<dbReference type="GO" id="GO:0051087">
    <property type="term" value="F:protein-folding chaperone binding"/>
    <property type="evidence" value="ECO:0007669"/>
    <property type="project" value="TreeGrafter"/>
</dbReference>
<dbReference type="GO" id="GO:0005739">
    <property type="term" value="C:mitochondrion"/>
    <property type="evidence" value="ECO:0007669"/>
    <property type="project" value="TreeGrafter"/>
</dbReference>
<comment type="caution">
    <text evidence="3">The sequence shown here is derived from an EMBL/GenBank/DDBJ whole genome shotgun (WGS) entry which is preliminary data.</text>
</comment>
<protein>
    <recommendedName>
        <fullName evidence="2">DNL-type domain-containing protein</fullName>
    </recommendedName>
</protein>
<keyword evidence="1" id="KW-0863">Zinc-finger</keyword>
<name>A0AAV7ERZ1_ARIFI</name>
<dbReference type="GO" id="GO:0030150">
    <property type="term" value="P:protein import into mitochondrial matrix"/>
    <property type="evidence" value="ECO:0007669"/>
    <property type="project" value="TreeGrafter"/>
</dbReference>
<dbReference type="GO" id="GO:0050821">
    <property type="term" value="P:protein stabilization"/>
    <property type="evidence" value="ECO:0007669"/>
    <property type="project" value="TreeGrafter"/>
</dbReference>
<proteinExistence type="predicted"/>
<keyword evidence="1" id="KW-0479">Metal-binding</keyword>
<reference evidence="3 4" key="1">
    <citation type="submission" date="2021-07" db="EMBL/GenBank/DDBJ databases">
        <title>The Aristolochia fimbriata genome: insights into angiosperm evolution, floral development and chemical biosynthesis.</title>
        <authorList>
            <person name="Jiao Y."/>
        </authorList>
    </citation>
    <scope>NUCLEOTIDE SEQUENCE [LARGE SCALE GENOMIC DNA]</scope>
    <source>
        <strain evidence="3">IBCAS-2021</strain>
        <tissue evidence="3">Leaf</tissue>
    </source>
</reference>
<dbReference type="GO" id="GO:0006457">
    <property type="term" value="P:protein folding"/>
    <property type="evidence" value="ECO:0007669"/>
    <property type="project" value="TreeGrafter"/>
</dbReference>
<dbReference type="AlphaFoldDB" id="A0AAV7ERZ1"/>
<dbReference type="GO" id="GO:0008270">
    <property type="term" value="F:zinc ion binding"/>
    <property type="evidence" value="ECO:0007669"/>
    <property type="project" value="UniProtKB-KW"/>
</dbReference>
<dbReference type="InterPro" id="IPR024158">
    <property type="entry name" value="Mt_import_TIM15"/>
</dbReference>
<evidence type="ECO:0000259" key="2">
    <source>
        <dbReference type="PROSITE" id="PS51501"/>
    </source>
</evidence>
<keyword evidence="1" id="KW-0862">Zinc</keyword>
<dbReference type="PANTHER" id="PTHR20922:SF19">
    <property type="entry name" value="F24J5.3"/>
    <property type="match status" value="1"/>
</dbReference>